<keyword evidence="3" id="KW-1185">Reference proteome</keyword>
<name>A0AAV9UYN9_9PEZI</name>
<organism evidence="2 3">
    <name type="scientific">Orbilia brochopaga</name>
    <dbReference type="NCBI Taxonomy" id="3140254"/>
    <lineage>
        <taxon>Eukaryota</taxon>
        <taxon>Fungi</taxon>
        <taxon>Dikarya</taxon>
        <taxon>Ascomycota</taxon>
        <taxon>Pezizomycotina</taxon>
        <taxon>Orbiliomycetes</taxon>
        <taxon>Orbiliales</taxon>
        <taxon>Orbiliaceae</taxon>
        <taxon>Orbilia</taxon>
    </lineage>
</organism>
<feature type="compositionally biased region" description="Polar residues" evidence="1">
    <location>
        <begin position="249"/>
        <end position="264"/>
    </location>
</feature>
<accession>A0AAV9UYN9</accession>
<comment type="caution">
    <text evidence="2">The sequence shown here is derived from an EMBL/GenBank/DDBJ whole genome shotgun (WGS) entry which is preliminary data.</text>
</comment>
<gene>
    <name evidence="2" type="ORF">TWF696_004734</name>
</gene>
<evidence type="ECO:0000313" key="2">
    <source>
        <dbReference type="EMBL" id="KAK6352731.1"/>
    </source>
</evidence>
<sequence>MPLYSHSTRMRVFGDVNIDDLRGLENAIWYWKQCARNLENSATGPGNSIFDGQLDASLTMLKTGLGRFNGFCAELGLVENLVIEALSIRAAYYDPSEERRLRDLADNISANMLTIEDAVNHELYLRNTDREREREAMQMVSTLSNRASQLRAAGLIPNNSSNNNRNNRPHTSQRTTGGTSGSRSFTDITRRNNRHVRFAVPDSPPAARTSDILSDPRNYEDIPYEGYPGPATGQPFSHTHDQNWHPYESASTQRPTSVSSNSSAGPIRRPTTPYNDSNYGNVGQGRYYPVYQRSPYSRPQTPHNRRRSESSIHYVPTIVQPVPTTFVPVQGIMPIQTTLPVNSLPAGVIIHANPDDSSGSSGSSDTEMEYAEEYSHPFPQGDAWGSGY</sequence>
<feature type="compositionally biased region" description="Low complexity" evidence="1">
    <location>
        <begin position="158"/>
        <end position="184"/>
    </location>
</feature>
<feature type="region of interest" description="Disordered" evidence="1">
    <location>
        <begin position="353"/>
        <end position="388"/>
    </location>
</feature>
<dbReference type="AlphaFoldDB" id="A0AAV9UYN9"/>
<proteinExistence type="predicted"/>
<evidence type="ECO:0000313" key="3">
    <source>
        <dbReference type="Proteomes" id="UP001375240"/>
    </source>
</evidence>
<evidence type="ECO:0000256" key="1">
    <source>
        <dbReference type="SAM" id="MobiDB-lite"/>
    </source>
</evidence>
<feature type="region of interest" description="Disordered" evidence="1">
    <location>
        <begin position="155"/>
        <end position="310"/>
    </location>
</feature>
<feature type="compositionally biased region" description="Low complexity" evidence="1">
    <location>
        <begin position="355"/>
        <end position="365"/>
    </location>
</feature>
<protein>
    <submittedName>
        <fullName evidence="2">Uncharacterized protein</fullName>
    </submittedName>
</protein>
<feature type="compositionally biased region" description="Polar residues" evidence="1">
    <location>
        <begin position="272"/>
        <end position="281"/>
    </location>
</feature>
<dbReference type="Proteomes" id="UP001375240">
    <property type="component" value="Unassembled WGS sequence"/>
</dbReference>
<reference evidence="2 3" key="1">
    <citation type="submission" date="2019-10" db="EMBL/GenBank/DDBJ databases">
        <authorList>
            <person name="Palmer J.M."/>
        </authorList>
    </citation>
    <scope>NUCLEOTIDE SEQUENCE [LARGE SCALE GENOMIC DNA]</scope>
    <source>
        <strain evidence="2 3">TWF696</strain>
    </source>
</reference>
<dbReference type="EMBL" id="JAVHNQ010000003">
    <property type="protein sequence ID" value="KAK6352731.1"/>
    <property type="molecule type" value="Genomic_DNA"/>
</dbReference>